<feature type="compositionally biased region" description="Basic and acidic residues" evidence="1">
    <location>
        <begin position="117"/>
        <end position="126"/>
    </location>
</feature>
<evidence type="ECO:0000256" key="1">
    <source>
        <dbReference type="SAM" id="MobiDB-lite"/>
    </source>
</evidence>
<dbReference type="EMBL" id="DS232634">
    <property type="protein sequence ID" value="EDS44285.1"/>
    <property type="molecule type" value="Genomic_DNA"/>
</dbReference>
<dbReference type="HOGENOM" id="CLU_1095204_0_0_1"/>
<dbReference type="InParanoid" id="B0XBH3"/>
<evidence type="ECO:0000313" key="4">
    <source>
        <dbReference type="Proteomes" id="UP000002320"/>
    </source>
</evidence>
<protein>
    <submittedName>
        <fullName evidence="2 3">Uncharacterized protein</fullName>
    </submittedName>
</protein>
<reference evidence="2" key="1">
    <citation type="submission" date="2007-03" db="EMBL/GenBank/DDBJ databases">
        <title>Annotation of Culex pipiens quinquefasciatus.</title>
        <authorList>
            <consortium name="The Broad Institute Genome Sequencing Platform"/>
            <person name="Atkinson P.W."/>
            <person name="Hemingway J."/>
            <person name="Christensen B.M."/>
            <person name="Higgs S."/>
            <person name="Kodira C."/>
            <person name="Hannick L."/>
            <person name="Megy K."/>
            <person name="O'Leary S."/>
            <person name="Pearson M."/>
            <person name="Haas B.J."/>
            <person name="Mauceli E."/>
            <person name="Wortman J.R."/>
            <person name="Lee N.H."/>
            <person name="Guigo R."/>
            <person name="Stanke M."/>
            <person name="Alvarado L."/>
            <person name="Amedeo P."/>
            <person name="Antoine C.H."/>
            <person name="Arensburger P."/>
            <person name="Bidwell S.L."/>
            <person name="Crawford M."/>
            <person name="Camaro F."/>
            <person name="Devon K."/>
            <person name="Engels R."/>
            <person name="Hammond M."/>
            <person name="Howarth C."/>
            <person name="Koehrsen M."/>
            <person name="Lawson D."/>
            <person name="Montgomery P."/>
            <person name="Nene V."/>
            <person name="Nusbaum C."/>
            <person name="Puiu D."/>
            <person name="Romero-Severson J."/>
            <person name="Severson D.W."/>
            <person name="Shumway M."/>
            <person name="Sisk P."/>
            <person name="Stolte C."/>
            <person name="Zeng Q."/>
            <person name="Eisenstadt E."/>
            <person name="Fraser-Liggett C."/>
            <person name="Strausberg R."/>
            <person name="Galagan J."/>
            <person name="Birren B."/>
            <person name="Collins F.H."/>
        </authorList>
    </citation>
    <scope>NUCLEOTIDE SEQUENCE [LARGE SCALE GENOMIC DNA]</scope>
    <source>
        <strain evidence="2">JHB</strain>
    </source>
</reference>
<reference evidence="3" key="2">
    <citation type="submission" date="2020-05" db="UniProtKB">
        <authorList>
            <consortium name="EnsemblMetazoa"/>
        </authorList>
    </citation>
    <scope>IDENTIFICATION</scope>
    <source>
        <strain evidence="3">JHB</strain>
    </source>
</reference>
<feature type="region of interest" description="Disordered" evidence="1">
    <location>
        <begin position="108"/>
        <end position="133"/>
    </location>
</feature>
<evidence type="ECO:0000313" key="2">
    <source>
        <dbReference type="EMBL" id="EDS44285.1"/>
    </source>
</evidence>
<proteinExistence type="predicted"/>
<organism>
    <name type="scientific">Culex quinquefasciatus</name>
    <name type="common">Southern house mosquito</name>
    <name type="synonym">Culex pungens</name>
    <dbReference type="NCBI Taxonomy" id="7176"/>
    <lineage>
        <taxon>Eukaryota</taxon>
        <taxon>Metazoa</taxon>
        <taxon>Ecdysozoa</taxon>
        <taxon>Arthropoda</taxon>
        <taxon>Hexapoda</taxon>
        <taxon>Insecta</taxon>
        <taxon>Pterygota</taxon>
        <taxon>Neoptera</taxon>
        <taxon>Endopterygota</taxon>
        <taxon>Diptera</taxon>
        <taxon>Nematocera</taxon>
        <taxon>Culicoidea</taxon>
        <taxon>Culicidae</taxon>
        <taxon>Culicinae</taxon>
        <taxon>Culicini</taxon>
        <taxon>Culex</taxon>
        <taxon>Culex</taxon>
    </lineage>
</organism>
<dbReference type="VEuPathDB" id="VectorBase:CPIJ016007"/>
<accession>B0XBH3</accession>
<name>B0XBH3_CULQU</name>
<dbReference type="KEGG" id="cqu:CpipJ_CPIJ016007"/>
<keyword evidence="4" id="KW-1185">Reference proteome</keyword>
<sequence>MTLGGNPSPEGRVPFAKGCQKIRPPVDRVFCQLMQTVRPPGDGTLPRNLATDLVGKQVSVPKSSPEETILLGGRPARIPSDVQHARAKLHSGHVPATNEYANLCGKVVESPPPTNEKPVEKGAAEQEKDEEGDNISLLVQNQTEAAKTNKKKYRFESVVNGAKNICSIKTGWTIRRSKILQDAARTKKYCAANSNHQCQPEGHNGRCRKAVRSVCYEGTENACDHFQPVIQQRTATRDRTNQAEIIRRTQGSSK</sequence>
<gene>
    <name evidence="3" type="primary">6050375</name>
    <name evidence="2" type="ORF">CpipJ_CPIJ016007</name>
</gene>
<dbReference type="Proteomes" id="UP000002320">
    <property type="component" value="Unassembled WGS sequence"/>
</dbReference>
<evidence type="ECO:0000313" key="3">
    <source>
        <dbReference type="EnsemblMetazoa" id="CPIJ016007-PA"/>
    </source>
</evidence>
<dbReference type="AlphaFoldDB" id="B0XBH3"/>
<dbReference type="EnsemblMetazoa" id="CPIJ016007-RA">
    <property type="protein sequence ID" value="CPIJ016007-PA"/>
    <property type="gene ID" value="CPIJ016007"/>
</dbReference>